<dbReference type="OrthoDB" id="2425131at2759"/>
<keyword evidence="4" id="KW-1185">Reference proteome</keyword>
<evidence type="ECO:0000313" key="2">
    <source>
        <dbReference type="EMBL" id="GBC10027.1"/>
    </source>
</evidence>
<evidence type="ECO:0000313" key="3">
    <source>
        <dbReference type="EMBL" id="GES91152.1"/>
    </source>
</evidence>
<gene>
    <name evidence="3" type="ORF">RCL2_001798500</name>
    <name evidence="2" type="ORF">RclHR1_00930005</name>
</gene>
<dbReference type="EMBL" id="BEXD01004348">
    <property type="protein sequence ID" value="GBC10027.1"/>
    <property type="molecule type" value="Genomic_DNA"/>
</dbReference>
<dbReference type="GO" id="GO:0016301">
    <property type="term" value="F:kinase activity"/>
    <property type="evidence" value="ECO:0007669"/>
    <property type="project" value="UniProtKB-KW"/>
</dbReference>
<dbReference type="SUPFAM" id="SSF81901">
    <property type="entry name" value="HCP-like"/>
    <property type="match status" value="2"/>
</dbReference>
<accession>A0A2Z6SPY8</accession>
<proteinExistence type="inferred from homology"/>
<dbReference type="EMBL" id="BLAL01000197">
    <property type="protein sequence ID" value="GES91152.1"/>
    <property type="molecule type" value="Genomic_DNA"/>
</dbReference>
<dbReference type="InterPro" id="IPR006597">
    <property type="entry name" value="Sel1-like"/>
</dbReference>
<reference evidence="2 4" key="1">
    <citation type="submission" date="2017-11" db="EMBL/GenBank/DDBJ databases">
        <title>The genome of Rhizophagus clarus HR1 reveals common genetic basis of auxotrophy among arbuscular mycorrhizal fungi.</title>
        <authorList>
            <person name="Kobayashi Y."/>
        </authorList>
    </citation>
    <scope>NUCLEOTIDE SEQUENCE [LARGE SCALE GENOMIC DNA]</scope>
    <source>
        <strain evidence="2 4">HR1</strain>
    </source>
</reference>
<dbReference type="Pfam" id="PF08238">
    <property type="entry name" value="Sel1"/>
    <property type="match status" value="7"/>
</dbReference>
<comment type="caution">
    <text evidence="2">The sequence shown here is derived from an EMBL/GenBank/DDBJ whole genome shotgun (WGS) entry which is preliminary data.</text>
</comment>
<dbReference type="Proteomes" id="UP000615446">
    <property type="component" value="Unassembled WGS sequence"/>
</dbReference>
<evidence type="ECO:0000256" key="1">
    <source>
        <dbReference type="ARBA" id="ARBA00038101"/>
    </source>
</evidence>
<dbReference type="PANTHER" id="PTHR11102:SF160">
    <property type="entry name" value="ERAD-ASSOCIATED E3 UBIQUITIN-PROTEIN LIGASE COMPONENT HRD3"/>
    <property type="match status" value="1"/>
</dbReference>
<dbReference type="AlphaFoldDB" id="A0A2Z6SPY8"/>
<dbReference type="InterPro" id="IPR011990">
    <property type="entry name" value="TPR-like_helical_dom_sf"/>
</dbReference>
<dbReference type="Gene3D" id="1.25.40.10">
    <property type="entry name" value="Tetratricopeptide repeat domain"/>
    <property type="match status" value="2"/>
</dbReference>
<dbReference type="PANTHER" id="PTHR11102">
    <property type="entry name" value="SEL-1-LIKE PROTEIN"/>
    <property type="match status" value="1"/>
</dbReference>
<evidence type="ECO:0000313" key="4">
    <source>
        <dbReference type="Proteomes" id="UP000247702"/>
    </source>
</evidence>
<comment type="similarity">
    <text evidence="1">Belongs to the sel-1 family.</text>
</comment>
<keyword evidence="3" id="KW-0808">Transferase</keyword>
<organism evidence="2 4">
    <name type="scientific">Rhizophagus clarus</name>
    <dbReference type="NCBI Taxonomy" id="94130"/>
    <lineage>
        <taxon>Eukaryota</taxon>
        <taxon>Fungi</taxon>
        <taxon>Fungi incertae sedis</taxon>
        <taxon>Mucoromycota</taxon>
        <taxon>Glomeromycotina</taxon>
        <taxon>Glomeromycetes</taxon>
        <taxon>Glomerales</taxon>
        <taxon>Glomeraceae</taxon>
        <taxon>Rhizophagus</taxon>
    </lineage>
</organism>
<dbReference type="Proteomes" id="UP000247702">
    <property type="component" value="Unassembled WGS sequence"/>
</dbReference>
<reference evidence="3" key="2">
    <citation type="submission" date="2019-10" db="EMBL/GenBank/DDBJ databases">
        <title>Conservation and host-specific expression of non-tandemly repeated heterogenous ribosome RNA gene in arbuscular mycorrhizal fungi.</title>
        <authorList>
            <person name="Maeda T."/>
            <person name="Kobayashi Y."/>
            <person name="Nakagawa T."/>
            <person name="Ezawa T."/>
            <person name="Yamaguchi K."/>
            <person name="Bino T."/>
            <person name="Nishimoto Y."/>
            <person name="Shigenobu S."/>
            <person name="Kawaguchi M."/>
        </authorList>
    </citation>
    <scope>NUCLEOTIDE SEQUENCE</scope>
    <source>
        <strain evidence="3">HR1</strain>
    </source>
</reference>
<name>A0A2Z6SPY8_9GLOM</name>
<dbReference type="STRING" id="94130.A0A2Z6SPY8"/>
<protein>
    <submittedName>
        <fullName evidence="3">Kinase-like domain-containing protein</fullName>
    </submittedName>
</protein>
<sequence length="368" mass="42328">MSETNEFNETDNDYTKLSINNNNSDNVIHNFNKLDIMEIGPTTQNINQNIFEEDLSSVINNLVDLYFNEVNKGKEEKMRIKFVLDYINDYNIKSKEMYNWLLNNLTNSNYVYLLGYFTYHGIGTDINIQNAFILYKVAAELENALAQFDLSYMYLYIEKDYDKVFELSKKLSKKYPSGINRLGYCYENGIGTDIDEQKAFLLYQKAAELGNSQGISKLGWCYESGFGIYVDEQKAFQLYQVAADLENAFGIINLGNCYENGIGTDTDTQKAFELYQKAAELGDSYGINNLGWCYYSGIGTNVNMQKAFEHYQKAAIMGNNLAQYNLALMYENGYGIEENIDQAIYWFEKSAEQGDQDAQFKLNELLKE</sequence>
<dbReference type="SMART" id="SM00671">
    <property type="entry name" value="SEL1"/>
    <property type="match status" value="7"/>
</dbReference>
<keyword evidence="3" id="KW-0418">Kinase</keyword>
<dbReference type="InterPro" id="IPR050767">
    <property type="entry name" value="Sel1_AlgK"/>
</dbReference>